<reference evidence="3" key="1">
    <citation type="submission" date="2014-04" db="EMBL/GenBank/DDBJ databases">
        <title>Evolutionary Origins and Diversification of the Mycorrhizal Mutualists.</title>
        <authorList>
            <consortium name="DOE Joint Genome Institute"/>
            <consortium name="Mycorrhizal Genomics Consortium"/>
            <person name="Kohler A."/>
            <person name="Kuo A."/>
            <person name="Nagy L.G."/>
            <person name="Floudas D."/>
            <person name="Copeland A."/>
            <person name="Barry K.W."/>
            <person name="Cichocki N."/>
            <person name="Veneault-Fourrey C."/>
            <person name="LaButti K."/>
            <person name="Lindquist E.A."/>
            <person name="Lipzen A."/>
            <person name="Lundell T."/>
            <person name="Morin E."/>
            <person name="Murat C."/>
            <person name="Riley R."/>
            <person name="Ohm R."/>
            <person name="Sun H."/>
            <person name="Tunlid A."/>
            <person name="Henrissat B."/>
            <person name="Grigoriev I.V."/>
            <person name="Hibbett D.S."/>
            <person name="Martin F."/>
        </authorList>
    </citation>
    <scope>NUCLEOTIDE SEQUENCE [LARGE SCALE GENOMIC DNA]</scope>
    <source>
        <strain evidence="3">FD-334 SS-4</strain>
    </source>
</reference>
<protein>
    <submittedName>
        <fullName evidence="2">Uncharacterized protein</fullName>
    </submittedName>
</protein>
<accession>A0A0D2NE00</accession>
<organism evidence="2 3">
    <name type="scientific">Hypholoma sublateritium (strain FD-334 SS-4)</name>
    <dbReference type="NCBI Taxonomy" id="945553"/>
    <lineage>
        <taxon>Eukaryota</taxon>
        <taxon>Fungi</taxon>
        <taxon>Dikarya</taxon>
        <taxon>Basidiomycota</taxon>
        <taxon>Agaricomycotina</taxon>
        <taxon>Agaricomycetes</taxon>
        <taxon>Agaricomycetidae</taxon>
        <taxon>Agaricales</taxon>
        <taxon>Agaricineae</taxon>
        <taxon>Strophariaceae</taxon>
        <taxon>Hypholoma</taxon>
    </lineage>
</organism>
<name>A0A0D2NE00_HYPSF</name>
<dbReference type="STRING" id="945553.A0A0D2NE00"/>
<feature type="region of interest" description="Disordered" evidence="1">
    <location>
        <begin position="312"/>
        <end position="332"/>
    </location>
</feature>
<evidence type="ECO:0000256" key="1">
    <source>
        <dbReference type="SAM" id="MobiDB-lite"/>
    </source>
</evidence>
<dbReference type="EMBL" id="KN817663">
    <property type="protein sequence ID" value="KJA14856.1"/>
    <property type="molecule type" value="Genomic_DNA"/>
</dbReference>
<proteinExistence type="predicted"/>
<sequence length="332" mass="35450">MPAPPLPRRRIPLRRHPPPRPRPRPLLLIVAASSQTVGARTNPPTSPTPSPFVASDQLAYLAAKYWPRLDARRITPLNDDTAPLYHDANVVHHGVVPAHSRPITTFPVAGTRPAPSAATATSPTAALHDALRRRAHEPNRIAHIVAVTEGAAPSTDDGPMQQLAASVAPTQLACLAADYCTRLEPRSHPQPPSVTTLPLPIAGTRAAVLAVGGGRTCWAGTPQAQSRGGADLGCVIPSFDDDPKARLMDEIAYTTDGELRSPLPKRARTLGGRMRTRRCSCPRRSLCLRCRLGHARVLPAPRICCNQPPALNDSTTSPLPCSQAASPLNVQQ</sequence>
<evidence type="ECO:0000313" key="2">
    <source>
        <dbReference type="EMBL" id="KJA14856.1"/>
    </source>
</evidence>
<keyword evidence="3" id="KW-1185">Reference proteome</keyword>
<feature type="region of interest" description="Disordered" evidence="1">
    <location>
        <begin position="1"/>
        <end position="24"/>
    </location>
</feature>
<dbReference type="OrthoDB" id="3361892at2759"/>
<dbReference type="AlphaFoldDB" id="A0A0D2NE00"/>
<evidence type="ECO:0000313" key="3">
    <source>
        <dbReference type="Proteomes" id="UP000054270"/>
    </source>
</evidence>
<gene>
    <name evidence="2" type="ORF">HYPSUDRAFT_208365</name>
</gene>
<dbReference type="Proteomes" id="UP000054270">
    <property type="component" value="Unassembled WGS sequence"/>
</dbReference>
<feature type="compositionally biased region" description="Basic residues" evidence="1">
    <location>
        <begin position="7"/>
        <end position="23"/>
    </location>
</feature>